<accession>A0A0A5G974</accession>
<dbReference type="InterPro" id="IPR029058">
    <property type="entry name" value="AB_hydrolase_fold"/>
</dbReference>
<dbReference type="Pfam" id="PF12146">
    <property type="entry name" value="Hydrolase_4"/>
    <property type="match status" value="1"/>
</dbReference>
<name>A0A0A5G974_9BACI</name>
<keyword evidence="3" id="KW-1185">Reference proteome</keyword>
<dbReference type="STRING" id="1385511.GCA_000425225_02119"/>
<evidence type="ECO:0000259" key="1">
    <source>
        <dbReference type="Pfam" id="PF12146"/>
    </source>
</evidence>
<feature type="domain" description="Serine aminopeptidase S33" evidence="1">
    <location>
        <begin position="45"/>
        <end position="254"/>
    </location>
</feature>
<dbReference type="InterPro" id="IPR022742">
    <property type="entry name" value="Hydrolase_4"/>
</dbReference>
<sequence>MKCKVDKGDVYYEVYGEGYPLLILHSMGADHRSMKSWIEPLCKEKNNIQRIYIDIPAHGKSSIDSSVKSSDDILSNILAFIGKIIGDNPLSILGHSYGGYLAQGILYHYAEQIKGICLIAPILHIKEKQLPPKEIFDKDSKLISELDLHVKKAFETLFTYQNELSLKRFLDEVQPGRLLANQSFLASDWREKGYFFSVDPLLDSPETYTFPSLFITGRNDFICGYEDHLFLMNKFQNSTFITLDRTGHMIHIEKREIVQTLLEDWFVTLV</sequence>
<dbReference type="Proteomes" id="UP000030403">
    <property type="component" value="Unassembled WGS sequence"/>
</dbReference>
<evidence type="ECO:0000313" key="3">
    <source>
        <dbReference type="Proteomes" id="UP000030403"/>
    </source>
</evidence>
<dbReference type="eggNOG" id="COG2267">
    <property type="taxonomic scope" value="Bacteria"/>
</dbReference>
<dbReference type="AlphaFoldDB" id="A0A0A5G974"/>
<gene>
    <name evidence="2" type="ORF">N783_09615</name>
</gene>
<dbReference type="Gene3D" id="3.40.50.1820">
    <property type="entry name" value="alpha/beta hydrolase"/>
    <property type="match status" value="1"/>
</dbReference>
<organism evidence="2 3">
    <name type="scientific">Pontibacillus marinus BH030004 = DSM 16465</name>
    <dbReference type="NCBI Taxonomy" id="1385511"/>
    <lineage>
        <taxon>Bacteria</taxon>
        <taxon>Bacillati</taxon>
        <taxon>Bacillota</taxon>
        <taxon>Bacilli</taxon>
        <taxon>Bacillales</taxon>
        <taxon>Bacillaceae</taxon>
        <taxon>Pontibacillus</taxon>
    </lineage>
</organism>
<reference evidence="2 3" key="1">
    <citation type="submission" date="2013-08" db="EMBL/GenBank/DDBJ databases">
        <authorList>
            <person name="Huang J."/>
            <person name="Wang G."/>
        </authorList>
    </citation>
    <scope>NUCLEOTIDE SEQUENCE [LARGE SCALE GENOMIC DNA]</scope>
    <source>
        <strain evidence="2 3">BH030004</strain>
    </source>
</reference>
<dbReference type="PANTHER" id="PTHR43798:SF6">
    <property type="entry name" value="HYDROLASE, PUTATIVE (AFU_ORTHOLOGUE AFUA_4G13070)-RELATED"/>
    <property type="match status" value="1"/>
</dbReference>
<dbReference type="EMBL" id="AVPF01000023">
    <property type="protein sequence ID" value="KGX87665.1"/>
    <property type="molecule type" value="Genomic_DNA"/>
</dbReference>
<dbReference type="RefSeq" id="WP_027446122.1">
    <property type="nucleotide sequence ID" value="NZ_AULJ01000020.1"/>
</dbReference>
<dbReference type="OrthoDB" id="6191536at2"/>
<protein>
    <submittedName>
        <fullName evidence="2">Alpha/beta hydrolase</fullName>
    </submittedName>
</protein>
<proteinExistence type="predicted"/>
<evidence type="ECO:0000313" key="2">
    <source>
        <dbReference type="EMBL" id="KGX87665.1"/>
    </source>
</evidence>
<dbReference type="SUPFAM" id="SSF53474">
    <property type="entry name" value="alpha/beta-Hydrolases"/>
    <property type="match status" value="1"/>
</dbReference>
<dbReference type="GO" id="GO:0016787">
    <property type="term" value="F:hydrolase activity"/>
    <property type="evidence" value="ECO:0007669"/>
    <property type="project" value="UniProtKB-KW"/>
</dbReference>
<keyword evidence="2" id="KW-0378">Hydrolase</keyword>
<dbReference type="InterPro" id="IPR050266">
    <property type="entry name" value="AB_hydrolase_sf"/>
</dbReference>
<comment type="caution">
    <text evidence="2">The sequence shown here is derived from an EMBL/GenBank/DDBJ whole genome shotgun (WGS) entry which is preliminary data.</text>
</comment>
<dbReference type="PANTHER" id="PTHR43798">
    <property type="entry name" value="MONOACYLGLYCEROL LIPASE"/>
    <property type="match status" value="1"/>
</dbReference>